<gene>
    <name evidence="2" type="ORF">ABT58_00420</name>
</gene>
<dbReference type="PATRIC" id="fig|754436.4.peg.92"/>
<comment type="caution">
    <text evidence="2">The sequence shown here is derived from an EMBL/GenBank/DDBJ whole genome shotgun (WGS) entry which is preliminary data.</text>
</comment>
<evidence type="ECO:0000256" key="1">
    <source>
        <dbReference type="SAM" id="Phobius"/>
    </source>
</evidence>
<dbReference type="Proteomes" id="UP000036426">
    <property type="component" value="Unassembled WGS sequence"/>
</dbReference>
<evidence type="ECO:0000313" key="3">
    <source>
        <dbReference type="Proteomes" id="UP000036426"/>
    </source>
</evidence>
<organism evidence="2 3">
    <name type="scientific">Photobacterium aphoticum</name>
    <dbReference type="NCBI Taxonomy" id="754436"/>
    <lineage>
        <taxon>Bacteria</taxon>
        <taxon>Pseudomonadati</taxon>
        <taxon>Pseudomonadota</taxon>
        <taxon>Gammaproteobacteria</taxon>
        <taxon>Vibrionales</taxon>
        <taxon>Vibrionaceae</taxon>
        <taxon>Photobacterium</taxon>
    </lineage>
</organism>
<proteinExistence type="predicted"/>
<keyword evidence="1" id="KW-0812">Transmembrane</keyword>
<reference evidence="2 3" key="1">
    <citation type="submission" date="2015-05" db="EMBL/GenBank/DDBJ databases">
        <title>Photobacterium galathea sp. nov.</title>
        <authorList>
            <person name="Machado H."/>
            <person name="Gram L."/>
        </authorList>
    </citation>
    <scope>NUCLEOTIDE SEQUENCE [LARGE SCALE GENOMIC DNA]</scope>
    <source>
        <strain evidence="2 3">DSM 25995</strain>
    </source>
</reference>
<protein>
    <submittedName>
        <fullName evidence="2">Uncharacterized protein</fullName>
    </submittedName>
</protein>
<evidence type="ECO:0000313" key="2">
    <source>
        <dbReference type="EMBL" id="KLV03037.1"/>
    </source>
</evidence>
<keyword evidence="3" id="KW-1185">Reference proteome</keyword>
<name>A0A0J1JLK8_9GAMM</name>
<dbReference type="AlphaFoldDB" id="A0A0J1JLK8"/>
<keyword evidence="1" id="KW-0472">Membrane</keyword>
<accession>A0A0J1JLK8</accession>
<feature type="transmembrane region" description="Helical" evidence="1">
    <location>
        <begin position="20"/>
        <end position="52"/>
    </location>
</feature>
<sequence>MDEQLYTFRWQVAPYRSTLLWVIVAFYATGLVYFQITAWWQILIGLLAIVGIERLWSYYRKDAIAYHIQITPERIKVTNPSSTLWLKETALLTNVQQDVVFDAIVGEQNGILFTCQDGDSFRLVTRGVTVDDFASFPAMLAHINTHFIHKKAR</sequence>
<keyword evidence="1" id="KW-1133">Transmembrane helix</keyword>
<dbReference type="EMBL" id="LDOV01000001">
    <property type="protein sequence ID" value="KLV03037.1"/>
    <property type="molecule type" value="Genomic_DNA"/>
</dbReference>